<comment type="caution">
    <text evidence="2">The sequence shown here is derived from an EMBL/GenBank/DDBJ whole genome shotgun (WGS) entry which is preliminary data.</text>
</comment>
<evidence type="ECO:0000256" key="1">
    <source>
        <dbReference type="SAM" id="Phobius"/>
    </source>
</evidence>
<name>A0ABP5AT84_9MICC</name>
<dbReference type="RefSeq" id="WP_152228705.1">
    <property type="nucleotide sequence ID" value="NZ_BAAALV010000007.1"/>
</dbReference>
<organism evidence="2 3">
    <name type="scientific">Arthrobacter gandavensis</name>
    <dbReference type="NCBI Taxonomy" id="169960"/>
    <lineage>
        <taxon>Bacteria</taxon>
        <taxon>Bacillati</taxon>
        <taxon>Actinomycetota</taxon>
        <taxon>Actinomycetes</taxon>
        <taxon>Micrococcales</taxon>
        <taxon>Micrococcaceae</taxon>
        <taxon>Arthrobacter</taxon>
    </lineage>
</organism>
<proteinExistence type="predicted"/>
<reference evidence="3" key="1">
    <citation type="journal article" date="2019" name="Int. J. Syst. Evol. Microbiol.">
        <title>The Global Catalogue of Microorganisms (GCM) 10K type strain sequencing project: providing services to taxonomists for standard genome sequencing and annotation.</title>
        <authorList>
            <consortium name="The Broad Institute Genomics Platform"/>
            <consortium name="The Broad Institute Genome Sequencing Center for Infectious Disease"/>
            <person name="Wu L."/>
            <person name="Ma J."/>
        </authorList>
    </citation>
    <scope>NUCLEOTIDE SEQUENCE [LARGE SCALE GENOMIC DNA]</scope>
    <source>
        <strain evidence="3">JCM 13316</strain>
    </source>
</reference>
<dbReference type="InterPro" id="IPR043777">
    <property type="entry name" value="DUF5719"/>
</dbReference>
<dbReference type="Pfam" id="PF18986">
    <property type="entry name" value="DUF5719"/>
    <property type="match status" value="1"/>
</dbReference>
<feature type="transmembrane region" description="Helical" evidence="1">
    <location>
        <begin position="28"/>
        <end position="52"/>
    </location>
</feature>
<accession>A0ABP5AT84</accession>
<keyword evidence="3" id="KW-1185">Reference proteome</keyword>
<gene>
    <name evidence="2" type="ORF">GCM10009688_27830</name>
</gene>
<keyword evidence="1" id="KW-1133">Transmembrane helix</keyword>
<dbReference type="EMBL" id="BAAALV010000007">
    <property type="protein sequence ID" value="GAA1921213.1"/>
    <property type="molecule type" value="Genomic_DNA"/>
</dbReference>
<evidence type="ECO:0000313" key="3">
    <source>
        <dbReference type="Proteomes" id="UP001500784"/>
    </source>
</evidence>
<keyword evidence="1" id="KW-0812">Transmembrane</keyword>
<evidence type="ECO:0000313" key="2">
    <source>
        <dbReference type="EMBL" id="GAA1921213.1"/>
    </source>
</evidence>
<dbReference type="Proteomes" id="UP001500784">
    <property type="component" value="Unassembled WGS sequence"/>
</dbReference>
<evidence type="ECO:0008006" key="4">
    <source>
        <dbReference type="Google" id="ProtNLM"/>
    </source>
</evidence>
<sequence length="538" mass="52946">MADPTGTPDAGSSRAEGRGRRAAARKTAYAAVSGTVLVVTAGALITASAIAAPTRSELAAQPPATSVPAGILTGVCPEPLRLLSGNATSTDAEFSPVSESAATAVTTAVISAAGASLPPAQLSALQSGDAVASLEVNPEVPLAGTRLAGVLAKQQVTGVTAFEAEPSGDQPATANAVMGYTATDGDLAGLAAANCQAPSNDMWLLGARTTVGATAVLKLNNPSATAATVDLEIIGSQGRIEAGGSRGIVVAPGQTRSIVLAGLASGQESAAVRVRSSGGPVSAFIEQSILRGLTAGGVEIIEPTAAPAPRQVVTGVALQAPETTRELMAQEGYGSVQPVLNVAVPGTSDASVHLRVFGEQGEVEIPGGGVFSVPAGTVGKIPLAELPAGTYSLDLSADVAVAASAVFSRGTKPEERVELAVAPADTRLGSEHLAVAVPGGSSALVLTAPDGDAEVRVRAVGTDGSLQQEKAIQVPGGRTLTLQPGDLGSGELAAVLVSALGEAVYGAQLVTGDGPGISVLPLPEGTSGSRSVQVGIGY</sequence>
<protein>
    <recommendedName>
        <fullName evidence="4">Secreted protein</fullName>
    </recommendedName>
</protein>
<keyword evidence="1" id="KW-0472">Membrane</keyword>